<dbReference type="PANTHER" id="PTHR43823">
    <property type="entry name" value="SPORULATION PROTEIN YKVU"/>
    <property type="match status" value="1"/>
</dbReference>
<evidence type="ECO:0000313" key="7">
    <source>
        <dbReference type="EMBL" id="EET00433.1"/>
    </source>
</evidence>
<accession>C6LU81</accession>
<feature type="transmembrane region" description="Helical" evidence="6">
    <location>
        <begin position="529"/>
        <end position="550"/>
    </location>
</feature>
<feature type="transmembrane region" description="Helical" evidence="6">
    <location>
        <begin position="272"/>
        <end position="294"/>
    </location>
</feature>
<evidence type="ECO:0000256" key="5">
    <source>
        <dbReference type="ARBA" id="ARBA00023136"/>
    </source>
</evidence>
<feature type="transmembrane region" description="Helical" evidence="6">
    <location>
        <begin position="380"/>
        <end position="399"/>
    </location>
</feature>
<dbReference type="Proteomes" id="UP000002488">
    <property type="component" value="Unassembled WGS sequence"/>
</dbReference>
<dbReference type="OMA" id="SRHIFLM"/>
<dbReference type="VEuPathDB" id="GiardiaDB:GL50581_2331"/>
<comment type="subcellular location">
    <subcellularLocation>
        <location evidence="1">Cell membrane</location>
        <topology evidence="1">Multi-pass membrane protein</topology>
    </subcellularLocation>
</comment>
<sequence length="629" mass="70288">MISVSGDGGLCQDFLQKPAVTSTIEQNLFKKGLTDNLLQRESESPMQDCPLFVSGNITIAFWSVLIPHVLAFLFEGATGFLEYTGIMAFGQLDGAYAFSTYLPLLNVLLRSVGLGLAASAANVLAHSFFRGLSSPLQTTFNLFIYLILGWALLSGPLLGLLPRHISNGLDGGLSSFRASHSTYLFLIGVTDLLTSLFSIFASYFLIFENRIILNASRHIFLASFAATFQIIAYFYIQAFNNNQRYLYDIQAINDPKDVIYISPLTGTALGTLFSQFVVSIWIMFLFTDITIFGIQHAGVLRFKCCKRPRTKPMRNLEDGQQSRPTQILKKLFLFFPQNYLTHSYVSCAILFINCTMNVAYDKENHQKILHNRLANLVYLRSYSIFSAVPVAIALSFRAVSMHTLRSGLYLRTRRLFIIALLHTVIIPPILCLFGLFFADSLIAIITPNMGMLWGESTSEEMALLLPVLQKAFKAAALSPIITGPYYLILLIYELEDKWLLSLLLSLGRIIVCTTSILCYGFLLGDSVDFLPSIFFGDVFASIVGVLYVVYYCSKYTHLASIEQARAQLESLDEQLNRYIKEDSYDANGKSKSDDGRSSDHGCNRYGHINFDHGSAFDTSSNMTGETRDI</sequence>
<dbReference type="GO" id="GO:0005886">
    <property type="term" value="C:plasma membrane"/>
    <property type="evidence" value="ECO:0007669"/>
    <property type="project" value="UniProtKB-SubCell"/>
</dbReference>
<feature type="transmembrane region" description="Helical" evidence="6">
    <location>
        <begin position="420"/>
        <end position="445"/>
    </location>
</feature>
<feature type="transmembrane region" description="Helical" evidence="6">
    <location>
        <begin position="80"/>
        <end position="101"/>
    </location>
</feature>
<gene>
    <name evidence="7" type="ORF">GL50581_2331</name>
</gene>
<dbReference type="AlphaFoldDB" id="C6LU81"/>
<proteinExistence type="predicted"/>
<evidence type="ECO:0000256" key="2">
    <source>
        <dbReference type="ARBA" id="ARBA00022475"/>
    </source>
</evidence>
<dbReference type="InterPro" id="IPR051327">
    <property type="entry name" value="MATE_MepA_subfamily"/>
</dbReference>
<dbReference type="EMBL" id="ACGJ01002298">
    <property type="protein sequence ID" value="EET00433.1"/>
    <property type="molecule type" value="Genomic_DNA"/>
</dbReference>
<evidence type="ECO:0000256" key="6">
    <source>
        <dbReference type="SAM" id="Phobius"/>
    </source>
</evidence>
<feature type="transmembrane region" description="Helical" evidence="6">
    <location>
        <begin position="339"/>
        <end position="360"/>
    </location>
</feature>
<keyword evidence="2" id="KW-1003">Cell membrane</keyword>
<dbReference type="OrthoDB" id="10256367at2759"/>
<dbReference type="PANTHER" id="PTHR43823:SF3">
    <property type="entry name" value="MULTIDRUG EXPORT PROTEIN MEPA"/>
    <property type="match status" value="1"/>
</dbReference>
<feature type="transmembrane region" description="Helical" evidence="6">
    <location>
        <begin position="471"/>
        <end position="492"/>
    </location>
</feature>
<reference evidence="7 8" key="1">
    <citation type="journal article" date="2009" name="PLoS Pathog.">
        <title>Draft genome sequencing of giardia intestinalis assemblage B isolate GS: is human giardiasis caused by two different species?</title>
        <authorList>
            <person name="Franzen O."/>
            <person name="Jerlstrom-Hultqvist J."/>
            <person name="Castro E."/>
            <person name="Sherwood E."/>
            <person name="Ankarklev J."/>
            <person name="Reiner D.S."/>
            <person name="Palm D."/>
            <person name="Andersson J.O."/>
            <person name="Andersson B."/>
            <person name="Svard S.G."/>
        </authorList>
    </citation>
    <scope>NUCLEOTIDE SEQUENCE [LARGE SCALE GENOMIC DNA]</scope>
    <source>
        <strain evidence="8">ATCC 50581 / GS clone H7</strain>
    </source>
</reference>
<evidence type="ECO:0000313" key="8">
    <source>
        <dbReference type="Proteomes" id="UP000002488"/>
    </source>
</evidence>
<feature type="transmembrane region" description="Helical" evidence="6">
    <location>
        <begin position="140"/>
        <end position="161"/>
    </location>
</feature>
<feature type="transmembrane region" description="Helical" evidence="6">
    <location>
        <begin position="107"/>
        <end position="128"/>
    </location>
</feature>
<organism evidence="7 8">
    <name type="scientific">Giardia intestinalis (strain ATCC 50581 / GS clone H7)</name>
    <name type="common">Giardia lamblia</name>
    <dbReference type="NCBI Taxonomy" id="598745"/>
    <lineage>
        <taxon>Eukaryota</taxon>
        <taxon>Metamonada</taxon>
        <taxon>Diplomonadida</taxon>
        <taxon>Hexamitidae</taxon>
        <taxon>Giardiinae</taxon>
        <taxon>Giardia</taxon>
    </lineage>
</organism>
<keyword evidence="4 6" id="KW-1133">Transmembrane helix</keyword>
<feature type="transmembrane region" description="Helical" evidence="6">
    <location>
        <begin position="499"/>
        <end position="523"/>
    </location>
</feature>
<evidence type="ECO:0008006" key="9">
    <source>
        <dbReference type="Google" id="ProtNLM"/>
    </source>
</evidence>
<evidence type="ECO:0000256" key="3">
    <source>
        <dbReference type="ARBA" id="ARBA00022692"/>
    </source>
</evidence>
<protein>
    <recommendedName>
        <fullName evidence="9">DinF protein</fullName>
    </recommendedName>
</protein>
<feature type="transmembrane region" description="Helical" evidence="6">
    <location>
        <begin position="51"/>
        <end position="73"/>
    </location>
</feature>
<keyword evidence="5 6" id="KW-0472">Membrane</keyword>
<keyword evidence="3 6" id="KW-0812">Transmembrane</keyword>
<feature type="transmembrane region" description="Helical" evidence="6">
    <location>
        <begin position="218"/>
        <end position="236"/>
    </location>
</feature>
<name>C6LU81_GIAIB</name>
<comment type="caution">
    <text evidence="7">The sequence shown here is derived from an EMBL/GenBank/DDBJ whole genome shotgun (WGS) entry which is preliminary data.</text>
</comment>
<evidence type="ECO:0000256" key="1">
    <source>
        <dbReference type="ARBA" id="ARBA00004651"/>
    </source>
</evidence>
<evidence type="ECO:0000256" key="4">
    <source>
        <dbReference type="ARBA" id="ARBA00022989"/>
    </source>
</evidence>
<feature type="transmembrane region" description="Helical" evidence="6">
    <location>
        <begin position="181"/>
        <end position="206"/>
    </location>
</feature>